<evidence type="ECO:0000259" key="7">
    <source>
        <dbReference type="SMART" id="SM00278"/>
    </source>
</evidence>
<reference evidence="8" key="1">
    <citation type="journal article" date="2021" name="PeerJ">
        <title>Extensive microbial diversity within the chicken gut microbiome revealed by metagenomics and culture.</title>
        <authorList>
            <person name="Gilroy R."/>
            <person name="Ravi A."/>
            <person name="Getino M."/>
            <person name="Pursley I."/>
            <person name="Horton D.L."/>
            <person name="Alikhan N.F."/>
            <person name="Baker D."/>
            <person name="Gharbi K."/>
            <person name="Hall N."/>
            <person name="Watson M."/>
            <person name="Adriaenssens E.M."/>
            <person name="Foster-Nyarko E."/>
            <person name="Jarju S."/>
            <person name="Secka A."/>
            <person name="Antonio M."/>
            <person name="Oren A."/>
            <person name="Chaudhuri R.R."/>
            <person name="La Ragione R."/>
            <person name="Hildebrand F."/>
            <person name="Pallen M.J."/>
        </authorList>
    </citation>
    <scope>NUCLEOTIDE SEQUENCE</scope>
    <source>
        <strain evidence="8">ChiGjej1B1-98</strain>
    </source>
</reference>
<dbReference type="InterPro" id="IPR003583">
    <property type="entry name" value="Hlx-hairpin-Hlx_DNA-bd_motif"/>
</dbReference>
<dbReference type="SMART" id="SM00278">
    <property type="entry name" value="HhH1"/>
    <property type="match status" value="2"/>
</dbReference>
<feature type="region of interest" description="Domain III" evidence="6">
    <location>
        <begin position="143"/>
        <end position="191"/>
    </location>
</feature>
<feature type="domain" description="Helix-hairpin-helix DNA-binding motif class 1" evidence="7">
    <location>
        <begin position="72"/>
        <end position="91"/>
    </location>
</feature>
<protein>
    <recommendedName>
        <fullName evidence="6">Holliday junction branch migration complex subunit RuvA</fullName>
    </recommendedName>
</protein>
<dbReference type="Pfam" id="PF14520">
    <property type="entry name" value="HHH_5"/>
    <property type="match status" value="1"/>
</dbReference>
<reference evidence="8" key="2">
    <citation type="submission" date="2021-04" db="EMBL/GenBank/DDBJ databases">
        <authorList>
            <person name="Gilroy R."/>
        </authorList>
    </citation>
    <scope>NUCLEOTIDE SEQUENCE</scope>
    <source>
        <strain evidence="8">ChiGjej1B1-98</strain>
    </source>
</reference>
<dbReference type="GO" id="GO:0006310">
    <property type="term" value="P:DNA recombination"/>
    <property type="evidence" value="ECO:0007669"/>
    <property type="project" value="UniProtKB-UniRule"/>
</dbReference>
<dbReference type="Gene3D" id="1.10.8.10">
    <property type="entry name" value="DNA helicase RuvA subunit, C-terminal domain"/>
    <property type="match status" value="1"/>
</dbReference>
<keyword evidence="1 6" id="KW-0963">Cytoplasm</keyword>
<dbReference type="NCBIfam" id="TIGR00084">
    <property type="entry name" value="ruvA"/>
    <property type="match status" value="1"/>
</dbReference>
<evidence type="ECO:0000256" key="4">
    <source>
        <dbReference type="ARBA" id="ARBA00023172"/>
    </source>
</evidence>
<dbReference type="GO" id="GO:0005524">
    <property type="term" value="F:ATP binding"/>
    <property type="evidence" value="ECO:0007669"/>
    <property type="project" value="InterPro"/>
</dbReference>
<organism evidence="8 9">
    <name type="scientific">Candidatus Agrococcus pullicola</name>
    <dbReference type="NCBI Taxonomy" id="2838429"/>
    <lineage>
        <taxon>Bacteria</taxon>
        <taxon>Bacillati</taxon>
        <taxon>Actinomycetota</taxon>
        <taxon>Actinomycetes</taxon>
        <taxon>Micrococcales</taxon>
        <taxon>Microbacteriaceae</taxon>
        <taxon>Agrococcus</taxon>
    </lineage>
</organism>
<comment type="domain">
    <text evidence="6">Has three domains with a flexible linker between the domains II and III and assumes an 'L' shape. Domain III is highly mobile and contacts RuvB.</text>
</comment>
<dbReference type="InterPro" id="IPR000085">
    <property type="entry name" value="RuvA"/>
</dbReference>
<dbReference type="InterPro" id="IPR036267">
    <property type="entry name" value="RuvA_C_sf"/>
</dbReference>
<comment type="caution">
    <text evidence="8">The sequence shown here is derived from an EMBL/GenBank/DDBJ whole genome shotgun (WGS) entry which is preliminary data.</text>
</comment>
<dbReference type="GO" id="GO:0005737">
    <property type="term" value="C:cytoplasm"/>
    <property type="evidence" value="ECO:0007669"/>
    <property type="project" value="UniProtKB-SubCell"/>
</dbReference>
<dbReference type="SUPFAM" id="SSF47781">
    <property type="entry name" value="RuvA domain 2-like"/>
    <property type="match status" value="1"/>
</dbReference>
<comment type="subcellular location">
    <subcellularLocation>
        <location evidence="6">Cytoplasm</location>
    </subcellularLocation>
</comment>
<dbReference type="GO" id="GO:0009378">
    <property type="term" value="F:four-way junction helicase activity"/>
    <property type="evidence" value="ECO:0007669"/>
    <property type="project" value="InterPro"/>
</dbReference>
<dbReference type="Gene3D" id="2.40.50.140">
    <property type="entry name" value="Nucleic acid-binding proteins"/>
    <property type="match status" value="1"/>
</dbReference>
<dbReference type="InterPro" id="IPR011114">
    <property type="entry name" value="RuvA_C"/>
</dbReference>
<dbReference type="GO" id="GO:0048476">
    <property type="term" value="C:Holliday junction resolvase complex"/>
    <property type="evidence" value="ECO:0007669"/>
    <property type="project" value="UniProtKB-UniRule"/>
</dbReference>
<evidence type="ECO:0000313" key="9">
    <source>
        <dbReference type="Proteomes" id="UP000824005"/>
    </source>
</evidence>
<dbReference type="InterPro" id="IPR013849">
    <property type="entry name" value="DNA_helicase_Holl-junc_RuvA_I"/>
</dbReference>
<accession>A0A9D2C9I6</accession>
<dbReference type="GO" id="GO:0006281">
    <property type="term" value="P:DNA repair"/>
    <property type="evidence" value="ECO:0007669"/>
    <property type="project" value="UniProtKB-UniRule"/>
</dbReference>
<keyword evidence="2 6" id="KW-0227">DNA damage</keyword>
<evidence type="ECO:0000256" key="3">
    <source>
        <dbReference type="ARBA" id="ARBA00023125"/>
    </source>
</evidence>
<evidence type="ECO:0000256" key="1">
    <source>
        <dbReference type="ARBA" id="ARBA00022490"/>
    </source>
</evidence>
<feature type="domain" description="Helix-hairpin-helix DNA-binding motif class 1" evidence="7">
    <location>
        <begin position="107"/>
        <end position="126"/>
    </location>
</feature>
<evidence type="ECO:0000313" key="8">
    <source>
        <dbReference type="EMBL" id="HIY66302.1"/>
    </source>
</evidence>
<dbReference type="SUPFAM" id="SSF50249">
    <property type="entry name" value="Nucleic acid-binding proteins"/>
    <property type="match status" value="1"/>
</dbReference>
<dbReference type="Pfam" id="PF01330">
    <property type="entry name" value="RuvA_N"/>
    <property type="match status" value="1"/>
</dbReference>
<gene>
    <name evidence="6 8" type="primary">ruvA</name>
    <name evidence="8" type="ORF">H9830_08515</name>
</gene>
<name>A0A9D2C9I6_9MICO</name>
<dbReference type="Pfam" id="PF07499">
    <property type="entry name" value="RuvA_C"/>
    <property type="match status" value="1"/>
</dbReference>
<dbReference type="Gene3D" id="1.10.150.20">
    <property type="entry name" value="5' to 3' exonuclease, C-terminal subdomain"/>
    <property type="match status" value="1"/>
</dbReference>
<dbReference type="InterPro" id="IPR012340">
    <property type="entry name" value="NA-bd_OB-fold"/>
</dbReference>
<dbReference type="AlphaFoldDB" id="A0A9D2C9I6"/>
<proteinExistence type="inferred from homology"/>
<keyword evidence="4 6" id="KW-0233">DNA recombination</keyword>
<comment type="function">
    <text evidence="6">The RuvA-RuvB-RuvC complex processes Holliday junction (HJ) DNA during genetic recombination and DNA repair, while the RuvA-RuvB complex plays an important role in the rescue of blocked DNA replication forks via replication fork reversal (RFR). RuvA specifically binds to HJ cruciform DNA, conferring on it an open structure. The RuvB hexamer acts as an ATP-dependent pump, pulling dsDNA into and through the RuvAB complex. HJ branch migration allows RuvC to scan DNA until it finds its consensus sequence, where it cleaves and resolves the cruciform DNA.</text>
</comment>
<dbReference type="EMBL" id="DXDC01000256">
    <property type="protein sequence ID" value="HIY66302.1"/>
    <property type="molecule type" value="Genomic_DNA"/>
</dbReference>
<evidence type="ECO:0000256" key="5">
    <source>
        <dbReference type="ARBA" id="ARBA00023204"/>
    </source>
</evidence>
<dbReference type="Proteomes" id="UP000824005">
    <property type="component" value="Unassembled WGS sequence"/>
</dbReference>
<comment type="caution">
    <text evidence="6">Lacks conserved residue(s) required for the propagation of feature annotation.</text>
</comment>
<dbReference type="GO" id="GO:0000400">
    <property type="term" value="F:four-way junction DNA binding"/>
    <property type="evidence" value="ECO:0007669"/>
    <property type="project" value="UniProtKB-UniRule"/>
</dbReference>
<dbReference type="GO" id="GO:0009379">
    <property type="term" value="C:Holliday junction helicase complex"/>
    <property type="evidence" value="ECO:0007669"/>
    <property type="project" value="InterPro"/>
</dbReference>
<comment type="subunit">
    <text evidence="6">Homotetramer. Forms an RuvA(8)-RuvB(12)-Holliday junction (HJ) complex. HJ DNA is sandwiched between 2 RuvA tetramers; dsDNA enters through RuvA and exits via RuvB. An RuvB hexamer assembles on each DNA strand where it exits the tetramer. Each RuvB hexamer is contacted by two RuvA subunits (via domain III) on 2 adjacent RuvB subunits; this complex drives branch migration. In the full resolvosome a probable DNA-RuvA(4)-RuvB(12)-RuvC(2) complex forms which resolves the HJ.</text>
</comment>
<dbReference type="SUPFAM" id="SSF46929">
    <property type="entry name" value="DNA helicase RuvA subunit, C-terminal domain"/>
    <property type="match status" value="1"/>
</dbReference>
<dbReference type="InterPro" id="IPR010994">
    <property type="entry name" value="RuvA_2-like"/>
</dbReference>
<dbReference type="CDD" id="cd14332">
    <property type="entry name" value="UBA_RuvA_C"/>
    <property type="match status" value="1"/>
</dbReference>
<evidence type="ECO:0000256" key="2">
    <source>
        <dbReference type="ARBA" id="ARBA00022763"/>
    </source>
</evidence>
<comment type="similarity">
    <text evidence="6">Belongs to the RuvA family.</text>
</comment>
<keyword evidence="5 6" id="KW-0234">DNA repair</keyword>
<dbReference type="HAMAP" id="MF_00031">
    <property type="entry name" value="DNA_HJ_migration_RuvA"/>
    <property type="match status" value="1"/>
</dbReference>
<sequence length="191" mass="19531">MIAHLEGTVLYVAPTSVVLSVQGVGFSVSVTPAASAKARIGTKLALHTKLIVREDDLALFGFDAASDREAFELLTSVSGVGPKTAMAVLSTLGSDGLAAAVDSGDEKAFKPVPGIGPKLAKLIILQLSGKLIASATKAGASPDMVEALVGLGWQEAKAQQTLQKVLENQPELDGDSSGLLRAALRILGGTK</sequence>
<keyword evidence="3 6" id="KW-0238">DNA-binding</keyword>
<evidence type="ECO:0000256" key="6">
    <source>
        <dbReference type="HAMAP-Rule" id="MF_00031"/>
    </source>
</evidence>